<protein>
    <recommendedName>
        <fullName evidence="5">Lipoprotein</fullName>
    </recommendedName>
</protein>
<name>A0A4Y4DSI6_GLUUR</name>
<proteinExistence type="predicted"/>
<evidence type="ECO:0000256" key="2">
    <source>
        <dbReference type="SAM" id="SignalP"/>
    </source>
</evidence>
<evidence type="ECO:0000313" key="4">
    <source>
        <dbReference type="Proteomes" id="UP000316612"/>
    </source>
</evidence>
<keyword evidence="2" id="KW-0732">Signal</keyword>
<accession>A0A4Y4DSI6</accession>
<sequence>MKKLRPLVCLSILALSACTTPVSELDFGEVESALSTSGGPISGPENVEPQSPEAKARSQEIAKIFDGKPLAYLQTGVWHPPAEQGIGYWQGEWDKSSYSGLAAWGSGGFPYERGGALGSEITTIPTADLTGPYLLRYMCQGEGQVELVVSADGQELLRTQQHCASTVKSSDYEFDVEHIENLVVEQNPQPGTHATFEYQLIQ</sequence>
<gene>
    <name evidence="3" type="ORF">AUR04nite_31550</name>
</gene>
<dbReference type="EMBL" id="BJNY01000023">
    <property type="protein sequence ID" value="GED07623.1"/>
    <property type="molecule type" value="Genomic_DNA"/>
</dbReference>
<dbReference type="RefSeq" id="WP_141366930.1">
    <property type="nucleotide sequence ID" value="NZ_BAAAJL010000004.1"/>
</dbReference>
<evidence type="ECO:0008006" key="5">
    <source>
        <dbReference type="Google" id="ProtNLM"/>
    </source>
</evidence>
<feature type="signal peptide" evidence="2">
    <location>
        <begin position="1"/>
        <end position="19"/>
    </location>
</feature>
<reference evidence="3 4" key="1">
    <citation type="submission" date="2019-06" db="EMBL/GenBank/DDBJ databases">
        <title>Whole genome shotgun sequence of Glutamicibacter uratoxydans NBRC 15515.</title>
        <authorList>
            <person name="Hosoyama A."/>
            <person name="Uohara A."/>
            <person name="Ohji S."/>
            <person name="Ichikawa N."/>
        </authorList>
    </citation>
    <scope>NUCLEOTIDE SEQUENCE [LARGE SCALE GENOMIC DNA]</scope>
    <source>
        <strain evidence="3 4">NBRC 15515</strain>
    </source>
</reference>
<dbReference type="PROSITE" id="PS51257">
    <property type="entry name" value="PROKAR_LIPOPROTEIN"/>
    <property type="match status" value="1"/>
</dbReference>
<feature type="region of interest" description="Disordered" evidence="1">
    <location>
        <begin position="33"/>
        <end position="56"/>
    </location>
</feature>
<dbReference type="Proteomes" id="UP000316612">
    <property type="component" value="Unassembled WGS sequence"/>
</dbReference>
<feature type="chain" id="PRO_5038380809" description="Lipoprotein" evidence="2">
    <location>
        <begin position="20"/>
        <end position="202"/>
    </location>
</feature>
<dbReference type="AlphaFoldDB" id="A0A4Y4DSI6"/>
<keyword evidence="4" id="KW-1185">Reference proteome</keyword>
<comment type="caution">
    <text evidence="3">The sequence shown here is derived from an EMBL/GenBank/DDBJ whole genome shotgun (WGS) entry which is preliminary data.</text>
</comment>
<evidence type="ECO:0000256" key="1">
    <source>
        <dbReference type="SAM" id="MobiDB-lite"/>
    </source>
</evidence>
<organism evidence="3 4">
    <name type="scientific">Glutamicibacter uratoxydans</name>
    <name type="common">Arthrobacter uratoxydans</name>
    <dbReference type="NCBI Taxonomy" id="43667"/>
    <lineage>
        <taxon>Bacteria</taxon>
        <taxon>Bacillati</taxon>
        <taxon>Actinomycetota</taxon>
        <taxon>Actinomycetes</taxon>
        <taxon>Micrococcales</taxon>
        <taxon>Micrococcaceae</taxon>
        <taxon>Glutamicibacter</taxon>
    </lineage>
</organism>
<evidence type="ECO:0000313" key="3">
    <source>
        <dbReference type="EMBL" id="GED07623.1"/>
    </source>
</evidence>